<dbReference type="EMBL" id="JAMZIH010002327">
    <property type="protein sequence ID" value="KAJ1677522.1"/>
    <property type="molecule type" value="Genomic_DNA"/>
</dbReference>
<reference evidence="1" key="1">
    <citation type="submission" date="2022-06" db="EMBL/GenBank/DDBJ databases">
        <title>Phylogenomic reconstructions and comparative analyses of Kickxellomycotina fungi.</title>
        <authorList>
            <person name="Reynolds N.K."/>
            <person name="Stajich J.E."/>
            <person name="Barry K."/>
            <person name="Grigoriev I.V."/>
            <person name="Crous P."/>
            <person name="Smith M.E."/>
        </authorList>
    </citation>
    <scope>NUCLEOTIDE SEQUENCE</scope>
    <source>
        <strain evidence="1">RSA 2271</strain>
    </source>
</reference>
<keyword evidence="1" id="KW-0808">Transferase</keyword>
<comment type="caution">
    <text evidence="1">The sequence shown here is derived from an EMBL/GenBank/DDBJ whole genome shotgun (WGS) entry which is preliminary data.</text>
</comment>
<dbReference type="EC" id="2.6.1.1" evidence="1"/>
<evidence type="ECO:0000313" key="2">
    <source>
        <dbReference type="Proteomes" id="UP001145114"/>
    </source>
</evidence>
<name>A0ACC1HMU5_9FUNG</name>
<sequence length="195" mass="20818">MCSLAVISCLVRYIANSVFELVPEAVPDKILNLSVLYKADSDPNKVDLGVGAYRDNDGKPWILSAVRKAEADVMSDPNFNHEYLGVGGIPELTSGAARIIFGKDCSAISENRIYSIQAVSGTGALTVGASFLAQFKPVPGAPVYISDPTWANHRSIFETAGHEVRSYPYCDYASLSLDIDGLLSCLRSAPAGSIV</sequence>
<gene>
    <name evidence="1" type="primary">aat2_2</name>
    <name evidence="1" type="ORF">EV182_005996</name>
</gene>
<proteinExistence type="predicted"/>
<evidence type="ECO:0000313" key="1">
    <source>
        <dbReference type="EMBL" id="KAJ1677522.1"/>
    </source>
</evidence>
<protein>
    <submittedName>
        <fullName evidence="1">Aspartate aminotransferase, cytoplasmic</fullName>
        <ecNumber evidence="1">2.6.1.1</ecNumber>
    </submittedName>
</protein>
<organism evidence="1 2">
    <name type="scientific">Spiromyces aspiralis</name>
    <dbReference type="NCBI Taxonomy" id="68401"/>
    <lineage>
        <taxon>Eukaryota</taxon>
        <taxon>Fungi</taxon>
        <taxon>Fungi incertae sedis</taxon>
        <taxon>Zoopagomycota</taxon>
        <taxon>Kickxellomycotina</taxon>
        <taxon>Kickxellomycetes</taxon>
        <taxon>Kickxellales</taxon>
        <taxon>Kickxellaceae</taxon>
        <taxon>Spiromyces</taxon>
    </lineage>
</organism>
<dbReference type="Proteomes" id="UP001145114">
    <property type="component" value="Unassembled WGS sequence"/>
</dbReference>
<keyword evidence="2" id="KW-1185">Reference proteome</keyword>
<feature type="non-terminal residue" evidence="1">
    <location>
        <position position="195"/>
    </location>
</feature>
<keyword evidence="1" id="KW-0032">Aminotransferase</keyword>
<accession>A0ACC1HMU5</accession>